<evidence type="ECO:0000256" key="1">
    <source>
        <dbReference type="ARBA" id="ARBA00004651"/>
    </source>
</evidence>
<feature type="compositionally biased region" description="Pro residues" evidence="9">
    <location>
        <begin position="465"/>
        <end position="478"/>
    </location>
</feature>
<evidence type="ECO:0000259" key="10">
    <source>
        <dbReference type="Pfam" id="PF02706"/>
    </source>
</evidence>
<dbReference type="InterPro" id="IPR003856">
    <property type="entry name" value="LPS_length_determ_N"/>
</dbReference>
<comment type="similarity">
    <text evidence="2">Belongs to the CpsC/CapA family.</text>
</comment>
<comment type="subcellular location">
    <subcellularLocation>
        <location evidence="1">Cell membrane</location>
        <topology evidence="1">Multi-pass membrane protein</topology>
    </subcellularLocation>
</comment>
<dbReference type="Pfam" id="PF02706">
    <property type="entry name" value="Wzz"/>
    <property type="match status" value="1"/>
</dbReference>
<evidence type="ECO:0000256" key="6">
    <source>
        <dbReference type="ARBA" id="ARBA00022840"/>
    </source>
</evidence>
<dbReference type="RefSeq" id="WP_380136530.1">
    <property type="nucleotide sequence ID" value="NZ_JBHLUI010000007.1"/>
</dbReference>
<evidence type="ECO:0000256" key="3">
    <source>
        <dbReference type="ARBA" id="ARBA00022475"/>
    </source>
</evidence>
<gene>
    <name evidence="11" type="ORF">ACFFVI_18280</name>
</gene>
<feature type="region of interest" description="Disordered" evidence="9">
    <location>
        <begin position="460"/>
        <end position="509"/>
    </location>
</feature>
<comment type="caution">
    <text evidence="11">The sequence shown here is derived from an EMBL/GenBank/DDBJ whole genome shotgun (WGS) entry which is preliminary data.</text>
</comment>
<dbReference type="Gene3D" id="3.40.50.300">
    <property type="entry name" value="P-loop containing nucleotide triphosphate hydrolases"/>
    <property type="match status" value="1"/>
</dbReference>
<dbReference type="InterPro" id="IPR027417">
    <property type="entry name" value="P-loop_NTPase"/>
</dbReference>
<dbReference type="SUPFAM" id="SSF52540">
    <property type="entry name" value="P-loop containing nucleoside triphosphate hydrolases"/>
    <property type="match status" value="1"/>
</dbReference>
<keyword evidence="6" id="KW-0067">ATP-binding</keyword>
<reference evidence="11 12" key="1">
    <citation type="submission" date="2024-09" db="EMBL/GenBank/DDBJ databases">
        <authorList>
            <person name="Sun Q."/>
            <person name="Mori K."/>
        </authorList>
    </citation>
    <scope>NUCLEOTIDE SEQUENCE [LARGE SCALE GENOMIC DNA]</scope>
    <source>
        <strain evidence="11 12">TISTR 1856</strain>
    </source>
</reference>
<evidence type="ECO:0000313" key="11">
    <source>
        <dbReference type="EMBL" id="MFB9378911.1"/>
    </source>
</evidence>
<dbReference type="EMBL" id="JBHMDM010000013">
    <property type="protein sequence ID" value="MFB9378911.1"/>
    <property type="molecule type" value="Genomic_DNA"/>
</dbReference>
<evidence type="ECO:0000256" key="7">
    <source>
        <dbReference type="ARBA" id="ARBA00022989"/>
    </source>
</evidence>
<organism evidence="11 12">
    <name type="scientific">Kineococcus gynurae</name>
    <dbReference type="NCBI Taxonomy" id="452979"/>
    <lineage>
        <taxon>Bacteria</taxon>
        <taxon>Bacillati</taxon>
        <taxon>Actinomycetota</taxon>
        <taxon>Actinomycetes</taxon>
        <taxon>Kineosporiales</taxon>
        <taxon>Kineosporiaceae</taxon>
        <taxon>Kineococcus</taxon>
    </lineage>
</organism>
<dbReference type="PANTHER" id="PTHR32309:SF13">
    <property type="entry name" value="FERRIC ENTEROBACTIN TRANSPORT PROTEIN FEPE"/>
    <property type="match status" value="1"/>
</dbReference>
<keyword evidence="3" id="KW-1003">Cell membrane</keyword>
<keyword evidence="7" id="KW-1133">Transmembrane helix</keyword>
<dbReference type="InterPro" id="IPR005702">
    <property type="entry name" value="Wzc-like_C"/>
</dbReference>
<evidence type="ECO:0000313" key="12">
    <source>
        <dbReference type="Proteomes" id="UP001589748"/>
    </source>
</evidence>
<accession>A0ABV5LY32</accession>
<evidence type="ECO:0000256" key="4">
    <source>
        <dbReference type="ARBA" id="ARBA00022692"/>
    </source>
</evidence>
<keyword evidence="4" id="KW-0812">Transmembrane</keyword>
<keyword evidence="5" id="KW-0547">Nucleotide-binding</keyword>
<keyword evidence="12" id="KW-1185">Reference proteome</keyword>
<dbReference type="CDD" id="cd05387">
    <property type="entry name" value="BY-kinase"/>
    <property type="match status" value="1"/>
</dbReference>
<evidence type="ECO:0000256" key="5">
    <source>
        <dbReference type="ARBA" id="ARBA00022741"/>
    </source>
</evidence>
<sequence length="509" mass="51265">MELTYYLALLRRRLVLLLLCALVGGAAGYAAIATRAPEYRATTTIYVTMARSESVSALVQGSTYTRNLVQSYVRLATTPTVLDPVIAQLGLDTSAGALAGSIDAEAGLDTAMLDITASAGSADQAAQIANAVGAQVREEALRLAPGTGSSDPSLISVSTVAEATPPGGPSGLSAKLVAIAGMLAGLAAAIGVVVGADLLSTRVRSGVDVAEITDAPVLAGIPVQRPGGGRRQSRGTKAEGLRTLRTHLRLMTGPGSHPLITLALAGPPRRLRGARRDGTSALALGLARALADAETTVLLVEADLRRPTLARTLGLPATPGLADVLAGRAGLEFAVRSSGQADVDVLVAGQCPDDPVELLGTAAARRLFDGLRQRYDVVLLTAPPLGPVADAAVLAAAGDGAVVLTDARSTTRDALAGALSSLHLARARVIGVVLTGLAPGVGATTTWTPALDHLEAVPDLLRPAGPVPTPGPAGPPDPSGNGAAPGRGTRPTGVDGDPGLRAGEVSRVR</sequence>
<evidence type="ECO:0000256" key="2">
    <source>
        <dbReference type="ARBA" id="ARBA00006683"/>
    </source>
</evidence>
<evidence type="ECO:0000256" key="8">
    <source>
        <dbReference type="ARBA" id="ARBA00023136"/>
    </source>
</evidence>
<keyword evidence="8" id="KW-0472">Membrane</keyword>
<dbReference type="Proteomes" id="UP001589748">
    <property type="component" value="Unassembled WGS sequence"/>
</dbReference>
<evidence type="ECO:0000256" key="9">
    <source>
        <dbReference type="SAM" id="MobiDB-lite"/>
    </source>
</evidence>
<dbReference type="InterPro" id="IPR050445">
    <property type="entry name" value="Bact_polysacc_biosynth/exp"/>
</dbReference>
<feature type="domain" description="Polysaccharide chain length determinant N-terminal" evidence="10">
    <location>
        <begin position="3"/>
        <end position="89"/>
    </location>
</feature>
<dbReference type="PANTHER" id="PTHR32309">
    <property type="entry name" value="TYROSINE-PROTEIN KINASE"/>
    <property type="match status" value="1"/>
</dbReference>
<name>A0ABV5LY32_9ACTN</name>
<protein>
    <submittedName>
        <fullName evidence="11">Wzz/FepE/Etk N-terminal domain-containing protein</fullName>
    </submittedName>
</protein>
<proteinExistence type="inferred from homology"/>